<protein>
    <submittedName>
        <fullName evidence="2">Uncharacterized protein</fullName>
    </submittedName>
</protein>
<organism evidence="2 3">
    <name type="scientific">Rhizobium hainanense</name>
    <dbReference type="NCBI Taxonomy" id="52131"/>
    <lineage>
        <taxon>Bacteria</taxon>
        <taxon>Pseudomonadati</taxon>
        <taxon>Pseudomonadota</taxon>
        <taxon>Alphaproteobacteria</taxon>
        <taxon>Hyphomicrobiales</taxon>
        <taxon>Rhizobiaceae</taxon>
        <taxon>Rhizobium/Agrobacterium group</taxon>
        <taxon>Rhizobium</taxon>
    </lineage>
</organism>
<dbReference type="EMBL" id="FMAC01000007">
    <property type="protein sequence ID" value="SCB30078.1"/>
    <property type="molecule type" value="Genomic_DNA"/>
</dbReference>
<dbReference type="OrthoDB" id="8420621at2"/>
<feature type="region of interest" description="Disordered" evidence="1">
    <location>
        <begin position="45"/>
        <end position="73"/>
    </location>
</feature>
<evidence type="ECO:0000313" key="2">
    <source>
        <dbReference type="EMBL" id="SCB30078.1"/>
    </source>
</evidence>
<reference evidence="3" key="1">
    <citation type="submission" date="2016-08" db="EMBL/GenBank/DDBJ databases">
        <authorList>
            <person name="Varghese N."/>
            <person name="Submissions Spin"/>
        </authorList>
    </citation>
    <scope>NUCLEOTIDE SEQUENCE [LARGE SCALE GENOMIC DNA]</scope>
    <source>
        <strain evidence="3">CCBAU 57015</strain>
    </source>
</reference>
<evidence type="ECO:0000313" key="3">
    <source>
        <dbReference type="Proteomes" id="UP000186228"/>
    </source>
</evidence>
<name>A0A1C3VQU6_9HYPH</name>
<evidence type="ECO:0000256" key="1">
    <source>
        <dbReference type="SAM" id="MobiDB-lite"/>
    </source>
</evidence>
<sequence>MVKQTKPFIIEIKTSRRAKAKPVESARSIWGELAADLKQTLAMEQETQASPPAHADCAERPAPQPAVAADHDEATAPQPEFQFLEKWIAKKAERPRAGGQSVVETFLARVDQQKILLAEFQSNPDGFKRWRSAWFRKVAGGFGVSVSHDLIDAGDGLRYVVVDTLDGVSQFLDDLCHHAQTDLDFQQALEANRRQRAARLAGGKAV</sequence>
<dbReference type="RefSeq" id="WP_075854988.1">
    <property type="nucleotide sequence ID" value="NZ_FMAC01000007.1"/>
</dbReference>
<accession>A0A1C3VQU6</accession>
<dbReference type="AlphaFoldDB" id="A0A1C3VQU6"/>
<gene>
    <name evidence="2" type="ORF">GA0061100_107226</name>
</gene>
<dbReference type="Proteomes" id="UP000186228">
    <property type="component" value="Unassembled WGS sequence"/>
</dbReference>
<keyword evidence="3" id="KW-1185">Reference proteome</keyword>
<proteinExistence type="predicted"/>